<evidence type="ECO:0008006" key="6">
    <source>
        <dbReference type="Google" id="ProtNLM"/>
    </source>
</evidence>
<feature type="chain" id="PRO_5045427831" description="Secreted protein" evidence="3">
    <location>
        <begin position="18"/>
        <end position="189"/>
    </location>
</feature>
<dbReference type="EMBL" id="CP109011">
    <property type="protein sequence ID" value="WUT47221.1"/>
    <property type="molecule type" value="Genomic_DNA"/>
</dbReference>
<dbReference type="Proteomes" id="UP001432168">
    <property type="component" value="Chromosome"/>
</dbReference>
<reference evidence="4" key="1">
    <citation type="submission" date="2022-10" db="EMBL/GenBank/DDBJ databases">
        <title>The complete genomes of actinobacterial strains from the NBC collection.</title>
        <authorList>
            <person name="Joergensen T.S."/>
            <person name="Alvarez Arevalo M."/>
            <person name="Sterndorff E.B."/>
            <person name="Faurdal D."/>
            <person name="Vuksanovic O."/>
            <person name="Mourched A.-S."/>
            <person name="Charusanti P."/>
            <person name="Shaw S."/>
            <person name="Blin K."/>
            <person name="Weber T."/>
        </authorList>
    </citation>
    <scope>NUCLEOTIDE SEQUENCE</scope>
    <source>
        <strain evidence="4">NBC_00686</strain>
    </source>
</reference>
<keyword evidence="5" id="KW-1185">Reference proteome</keyword>
<evidence type="ECO:0000256" key="2">
    <source>
        <dbReference type="SAM" id="MobiDB-lite"/>
    </source>
</evidence>
<keyword evidence="3" id="KW-0732">Signal</keyword>
<gene>
    <name evidence="4" type="ORF">OG929_35075</name>
</gene>
<name>A0ABZ1X6M1_9ACTN</name>
<proteinExistence type="predicted"/>
<evidence type="ECO:0000313" key="5">
    <source>
        <dbReference type="Proteomes" id="UP001432168"/>
    </source>
</evidence>
<sequence length="189" mass="18575">MRPLVSRGLLLPSVVCAALILGPVGTAAAAADSGRGASDHGTSRTTVAHGTDDADTLRGRLDALDRSGHSGLLQPLQPLLGAVTGLTGLNGTHLDASEAAAHAKAVEAANTEVRELLRQQSGAERAAAAADPVSDLLDSLQSTIDDLLKSLTSLDVGGVLGAVTGLLGTVVGTVTGLLGGGLPSLPAAG</sequence>
<dbReference type="RefSeq" id="WP_329269159.1">
    <property type="nucleotide sequence ID" value="NZ_CP108992.1"/>
</dbReference>
<feature type="coiled-coil region" evidence="1">
    <location>
        <begin position="99"/>
        <end position="126"/>
    </location>
</feature>
<evidence type="ECO:0000256" key="3">
    <source>
        <dbReference type="SAM" id="SignalP"/>
    </source>
</evidence>
<accession>A0ABZ1X6M1</accession>
<evidence type="ECO:0000256" key="1">
    <source>
        <dbReference type="SAM" id="Coils"/>
    </source>
</evidence>
<evidence type="ECO:0000313" key="4">
    <source>
        <dbReference type="EMBL" id="WUT47221.1"/>
    </source>
</evidence>
<organism evidence="4 5">
    <name type="scientific">Streptomyces pseudovenezuelae</name>
    <dbReference type="NCBI Taxonomy" id="67350"/>
    <lineage>
        <taxon>Bacteria</taxon>
        <taxon>Bacillati</taxon>
        <taxon>Actinomycetota</taxon>
        <taxon>Actinomycetes</taxon>
        <taxon>Kitasatosporales</taxon>
        <taxon>Streptomycetaceae</taxon>
        <taxon>Streptomyces</taxon>
        <taxon>Streptomyces aurantiacus group</taxon>
    </lineage>
</organism>
<feature type="signal peptide" evidence="3">
    <location>
        <begin position="1"/>
        <end position="17"/>
    </location>
</feature>
<protein>
    <recommendedName>
        <fullName evidence="6">Secreted protein</fullName>
    </recommendedName>
</protein>
<feature type="region of interest" description="Disordered" evidence="2">
    <location>
        <begin position="32"/>
        <end position="52"/>
    </location>
</feature>
<keyword evidence="1" id="KW-0175">Coiled coil</keyword>